<keyword evidence="2" id="KW-1185">Reference proteome</keyword>
<proteinExistence type="predicted"/>
<dbReference type="RefSeq" id="WP_349217860.1">
    <property type="nucleotide sequence ID" value="NZ_JBBMFD010000001.1"/>
</dbReference>
<name>A0ABV1E0S9_9FIRM</name>
<comment type="caution">
    <text evidence="1">The sequence shown here is derived from an EMBL/GenBank/DDBJ whole genome shotgun (WGS) entry which is preliminary data.</text>
</comment>
<organism evidence="1 2">
    <name type="scientific">Solibaculum intestinale</name>
    <dbReference type="NCBI Taxonomy" id="3133165"/>
    <lineage>
        <taxon>Bacteria</taxon>
        <taxon>Bacillati</taxon>
        <taxon>Bacillota</taxon>
        <taxon>Clostridia</taxon>
        <taxon>Eubacteriales</taxon>
        <taxon>Oscillospiraceae</taxon>
        <taxon>Solibaculum</taxon>
    </lineage>
</organism>
<accession>A0ABV1E0S9</accession>
<evidence type="ECO:0000313" key="2">
    <source>
        <dbReference type="Proteomes" id="UP001489509"/>
    </source>
</evidence>
<sequence>MKTGVALMGDGASAAAAIGALAALRKLEIRVAAVSATGTAALPALLFCQEVDTSAQLGALMKLLRFENRGGPVSRWRRKRRLTKILERAGIAPLGPLPPACALSAFDLQRAKDITAVMIPPGSAGDSAVIARAEALPMAAACIFGEKTLLTARGERYLLYGNVLLKTSLLWPLRELGAQRLLLVETGTAQKGANAREDKAARRLQDLLDTGALKQVLAIRVPAPKDRENVGEWAKAGYAAVMERRMDIYDSLWNT</sequence>
<reference evidence="1 2" key="1">
    <citation type="submission" date="2024-03" db="EMBL/GenBank/DDBJ databases">
        <title>Human intestinal bacterial collection.</title>
        <authorList>
            <person name="Pauvert C."/>
            <person name="Hitch T.C.A."/>
            <person name="Clavel T."/>
        </authorList>
    </citation>
    <scope>NUCLEOTIDE SEQUENCE [LARGE SCALE GENOMIC DNA]</scope>
    <source>
        <strain evidence="1 2">CLA-JM-H44</strain>
    </source>
</reference>
<gene>
    <name evidence="1" type="ORF">WMO26_02030</name>
</gene>
<evidence type="ECO:0000313" key="1">
    <source>
        <dbReference type="EMBL" id="MEQ2439603.1"/>
    </source>
</evidence>
<protein>
    <recommendedName>
        <fullName evidence="3">PNPLA domain-containing protein</fullName>
    </recommendedName>
</protein>
<evidence type="ECO:0008006" key="3">
    <source>
        <dbReference type="Google" id="ProtNLM"/>
    </source>
</evidence>
<dbReference type="EMBL" id="JBBMFD010000001">
    <property type="protein sequence ID" value="MEQ2439603.1"/>
    <property type="molecule type" value="Genomic_DNA"/>
</dbReference>
<dbReference type="Proteomes" id="UP001489509">
    <property type="component" value="Unassembled WGS sequence"/>
</dbReference>